<dbReference type="Proteomes" id="UP000663802">
    <property type="component" value="Unassembled WGS sequence"/>
</dbReference>
<sequence length="325" mass="36952">MKKKKGYNKKRSLICRIRAVFFCVLILISSIIITNRYTQSDLEKTKIVQASIEIKQKNKNENLVNLVYESSSNDDASDMNSKNSNIKKENNGEIINSVDEDSNSFDSGKIQDFLTKNIRIEDNKKIAFLTFDDGPSTTVTPKILNILKENNVKATFFIVGKQLEETAEAKNILLETYKQGHAIANHTYSHNYSKLYPHGIVDVNSFMAEVEQNNNILKGVLGESFASRVIRFPGGHMSWKAVSEIDKKLEDKNYKYIDWNALIGDAEGGPKTKDQLMKRYHQTFVGQEKVVLLMHDTYGKQSTAEALPYIIGDLKSKGYEFRTLK</sequence>
<accession>A0ABQ1EHJ5</accession>
<feature type="compositionally biased region" description="Low complexity" evidence="1">
    <location>
        <begin position="72"/>
        <end position="84"/>
    </location>
</feature>
<dbReference type="PANTHER" id="PTHR10587:SF125">
    <property type="entry name" value="POLYSACCHARIDE DEACETYLASE YHEN-RELATED"/>
    <property type="match status" value="1"/>
</dbReference>
<dbReference type="CDD" id="cd10944">
    <property type="entry name" value="CE4_SmPgdA_like"/>
    <property type="match status" value="1"/>
</dbReference>
<dbReference type="InterPro" id="IPR002509">
    <property type="entry name" value="NODB_dom"/>
</dbReference>
<comment type="caution">
    <text evidence="4">The sequence shown here is derived from an EMBL/GenBank/DDBJ whole genome shotgun (WGS) entry which is preliminary data.</text>
</comment>
<keyword evidence="2" id="KW-0472">Membrane</keyword>
<dbReference type="EMBL" id="BMBA01000010">
    <property type="protein sequence ID" value="GFZ34294.1"/>
    <property type="molecule type" value="Genomic_DNA"/>
</dbReference>
<keyword evidence="5" id="KW-1185">Reference proteome</keyword>
<dbReference type="SUPFAM" id="SSF88713">
    <property type="entry name" value="Glycoside hydrolase/deacetylase"/>
    <property type="match status" value="1"/>
</dbReference>
<evidence type="ECO:0000259" key="3">
    <source>
        <dbReference type="PROSITE" id="PS51677"/>
    </source>
</evidence>
<dbReference type="RefSeq" id="WP_206872780.1">
    <property type="nucleotide sequence ID" value="NZ_BMBA01000010.1"/>
</dbReference>
<organism evidence="4 5">
    <name type="scientific">Clostridium zeae</name>
    <dbReference type="NCBI Taxonomy" id="2759022"/>
    <lineage>
        <taxon>Bacteria</taxon>
        <taxon>Bacillati</taxon>
        <taxon>Bacillota</taxon>
        <taxon>Clostridia</taxon>
        <taxon>Eubacteriales</taxon>
        <taxon>Clostridiaceae</taxon>
        <taxon>Clostridium</taxon>
    </lineage>
</organism>
<protein>
    <recommendedName>
        <fullName evidence="3">NodB homology domain-containing protein</fullName>
    </recommendedName>
</protein>
<reference evidence="4 5" key="1">
    <citation type="journal article" date="2021" name="Int. J. Syst. Evol. Microbiol.">
        <title>Clostridium zeae sp. nov., isolated from corn silage.</title>
        <authorList>
            <person name="Kobayashi H."/>
            <person name="Tanizawa Y."/>
            <person name="Yagura M."/>
            <person name="Sakamoto M."/>
            <person name="Ohkuma M."/>
            <person name="Tohno M."/>
        </authorList>
    </citation>
    <scope>NUCLEOTIDE SEQUENCE [LARGE SCALE GENOMIC DNA]</scope>
    <source>
        <strain evidence="4 5">CSC2</strain>
    </source>
</reference>
<proteinExistence type="predicted"/>
<gene>
    <name evidence="4" type="ORF">CSC2_48200</name>
</gene>
<dbReference type="PROSITE" id="PS51677">
    <property type="entry name" value="NODB"/>
    <property type="match status" value="1"/>
</dbReference>
<feature type="domain" description="NodB homology" evidence="3">
    <location>
        <begin position="125"/>
        <end position="322"/>
    </location>
</feature>
<evidence type="ECO:0000256" key="2">
    <source>
        <dbReference type="SAM" id="Phobius"/>
    </source>
</evidence>
<dbReference type="Gene3D" id="3.20.20.370">
    <property type="entry name" value="Glycoside hydrolase/deacetylase"/>
    <property type="match status" value="1"/>
</dbReference>
<evidence type="ECO:0000313" key="4">
    <source>
        <dbReference type="EMBL" id="GFZ34294.1"/>
    </source>
</evidence>
<keyword evidence="2" id="KW-1133">Transmembrane helix</keyword>
<dbReference type="PANTHER" id="PTHR10587">
    <property type="entry name" value="GLYCOSYL TRANSFERASE-RELATED"/>
    <property type="match status" value="1"/>
</dbReference>
<dbReference type="InterPro" id="IPR050248">
    <property type="entry name" value="Polysacc_deacetylase_ArnD"/>
</dbReference>
<name>A0ABQ1EHJ5_9CLOT</name>
<feature type="region of interest" description="Disordered" evidence="1">
    <location>
        <begin position="72"/>
        <end position="92"/>
    </location>
</feature>
<dbReference type="InterPro" id="IPR011330">
    <property type="entry name" value="Glyco_hydro/deAcase_b/a-brl"/>
</dbReference>
<dbReference type="Pfam" id="PF01522">
    <property type="entry name" value="Polysacc_deac_1"/>
    <property type="match status" value="1"/>
</dbReference>
<keyword evidence="2" id="KW-0812">Transmembrane</keyword>
<evidence type="ECO:0000313" key="5">
    <source>
        <dbReference type="Proteomes" id="UP000663802"/>
    </source>
</evidence>
<evidence type="ECO:0000256" key="1">
    <source>
        <dbReference type="SAM" id="MobiDB-lite"/>
    </source>
</evidence>
<feature type="transmembrane region" description="Helical" evidence="2">
    <location>
        <begin position="12"/>
        <end position="33"/>
    </location>
</feature>